<dbReference type="PANTHER" id="PTHR43798:SF31">
    <property type="entry name" value="AB HYDROLASE SUPERFAMILY PROTEIN YCLE"/>
    <property type="match status" value="1"/>
</dbReference>
<dbReference type="InterPro" id="IPR050266">
    <property type="entry name" value="AB_hydrolase_sf"/>
</dbReference>
<dbReference type="InterPro" id="IPR000073">
    <property type="entry name" value="AB_hydrolase_1"/>
</dbReference>
<keyword evidence="1" id="KW-0378">Hydrolase</keyword>
<dbReference type="EMBL" id="SMFZ01000001">
    <property type="protein sequence ID" value="TCK26463.1"/>
    <property type="molecule type" value="Genomic_DNA"/>
</dbReference>
<sequence length="352" mass="37928">MTTRHAGGMVVSPSPDVHLAPARRENGLDFAEPEHAHAGTLGRLEPDRTPWPGRTVTAGGVAMHVRETPAASQELPECVYVHGLAGSSTNWTDLAGLLSTRASGVAVDLPGFGRSEPTRSRAYHPAALTDALLCWLAGRREERGPVHLVGNSLGGLIAMNVAARHPELVRSLTLVSPAMPDRRPDPRRMSDPRMALAMVPLLGRSARRALEAESTRVRAERVLALCFADPARGSERRLEELIAESEERRTLPWAAEAADGATRGLLGMWAGRSVWSTAARTAVPTLVVWGERDRIVTSRLARRTAQTLPDGRLLVLPDVGHVAQMEAPETVARAVAGAWEAQDEGRWSRSGS</sequence>
<protein>
    <submittedName>
        <fullName evidence="3">Pimeloyl-ACP methyl ester carboxylesterase</fullName>
    </submittedName>
</protein>
<dbReference type="GO" id="GO:0016787">
    <property type="term" value="F:hydrolase activity"/>
    <property type="evidence" value="ECO:0007669"/>
    <property type="project" value="UniProtKB-KW"/>
</dbReference>
<dbReference type="PRINTS" id="PR00412">
    <property type="entry name" value="EPOXHYDRLASE"/>
</dbReference>
<evidence type="ECO:0000313" key="3">
    <source>
        <dbReference type="EMBL" id="TCK26463.1"/>
    </source>
</evidence>
<keyword evidence="4" id="KW-1185">Reference proteome</keyword>
<comment type="caution">
    <text evidence="3">The sequence shown here is derived from an EMBL/GenBank/DDBJ whole genome shotgun (WGS) entry which is preliminary data.</text>
</comment>
<gene>
    <name evidence="3" type="ORF">EV378_2300</name>
</gene>
<dbReference type="AlphaFoldDB" id="A0A4R1HY47"/>
<accession>A0A4R1HY47</accession>
<dbReference type="Proteomes" id="UP000295560">
    <property type="component" value="Unassembled WGS sequence"/>
</dbReference>
<dbReference type="GO" id="GO:0016020">
    <property type="term" value="C:membrane"/>
    <property type="evidence" value="ECO:0007669"/>
    <property type="project" value="TreeGrafter"/>
</dbReference>
<dbReference type="SUPFAM" id="SSF53474">
    <property type="entry name" value="alpha/beta-Hydrolases"/>
    <property type="match status" value="1"/>
</dbReference>
<feature type="domain" description="AB hydrolase-1" evidence="2">
    <location>
        <begin position="79"/>
        <end position="328"/>
    </location>
</feature>
<name>A0A4R1HY47_PSEEN</name>
<dbReference type="PANTHER" id="PTHR43798">
    <property type="entry name" value="MONOACYLGLYCEROL LIPASE"/>
    <property type="match status" value="1"/>
</dbReference>
<reference evidence="3 4" key="1">
    <citation type="submission" date="2019-03" db="EMBL/GenBank/DDBJ databases">
        <title>Sequencing the genomes of 1000 actinobacteria strains.</title>
        <authorList>
            <person name="Klenk H.-P."/>
        </authorList>
    </citation>
    <scope>NUCLEOTIDE SEQUENCE [LARGE SCALE GENOMIC DNA]</scope>
    <source>
        <strain evidence="3 4">DSM 44969</strain>
    </source>
</reference>
<dbReference type="InterPro" id="IPR000639">
    <property type="entry name" value="Epox_hydrolase-like"/>
</dbReference>
<evidence type="ECO:0000313" key="4">
    <source>
        <dbReference type="Proteomes" id="UP000295560"/>
    </source>
</evidence>
<evidence type="ECO:0000259" key="2">
    <source>
        <dbReference type="Pfam" id="PF00561"/>
    </source>
</evidence>
<dbReference type="Pfam" id="PF00561">
    <property type="entry name" value="Abhydrolase_1"/>
    <property type="match status" value="1"/>
</dbReference>
<proteinExistence type="predicted"/>
<dbReference type="PRINTS" id="PR00111">
    <property type="entry name" value="ABHYDROLASE"/>
</dbReference>
<dbReference type="Gene3D" id="3.40.50.1820">
    <property type="entry name" value="alpha/beta hydrolase"/>
    <property type="match status" value="1"/>
</dbReference>
<evidence type="ECO:0000256" key="1">
    <source>
        <dbReference type="ARBA" id="ARBA00022801"/>
    </source>
</evidence>
<organism evidence="3 4">
    <name type="scientific">Pseudonocardia endophytica</name>
    <dbReference type="NCBI Taxonomy" id="401976"/>
    <lineage>
        <taxon>Bacteria</taxon>
        <taxon>Bacillati</taxon>
        <taxon>Actinomycetota</taxon>
        <taxon>Actinomycetes</taxon>
        <taxon>Pseudonocardiales</taxon>
        <taxon>Pseudonocardiaceae</taxon>
        <taxon>Pseudonocardia</taxon>
    </lineage>
</organism>
<dbReference type="InterPro" id="IPR029058">
    <property type="entry name" value="AB_hydrolase_fold"/>
</dbReference>